<protein>
    <recommendedName>
        <fullName evidence="5">Fucosyltransferase</fullName>
        <ecNumber evidence="5">2.4.1.-</ecNumber>
    </recommendedName>
</protein>
<accession>A0A0K0ETT9</accession>
<dbReference type="AlphaFoldDB" id="A0A0K0ETT9"/>
<comment type="similarity">
    <text evidence="2 5">Belongs to the glycosyltransferase 10 family.</text>
</comment>
<evidence type="ECO:0000256" key="1">
    <source>
        <dbReference type="ARBA" id="ARBA00004922"/>
    </source>
</evidence>
<dbReference type="GO" id="GO:0032580">
    <property type="term" value="C:Golgi cisterna membrane"/>
    <property type="evidence" value="ECO:0007669"/>
    <property type="project" value="UniProtKB-SubCell"/>
</dbReference>
<dbReference type="InterPro" id="IPR038577">
    <property type="entry name" value="GT10-like_C_sf"/>
</dbReference>
<dbReference type="UniPathway" id="UPA00378"/>
<dbReference type="Pfam" id="PF00852">
    <property type="entry name" value="Glyco_transf_10"/>
    <property type="match status" value="1"/>
</dbReference>
<dbReference type="STRING" id="75913.A0A0K0ETT9"/>
<keyword evidence="7" id="KW-1185">Reference proteome</keyword>
<proteinExistence type="inferred from homology"/>
<sequence length="69" mass="8146">MEKNELKLKCCMFTFDSVPIVLSRTIYTDVGIPNSSFIAIDNFKTSKQMTDYLHYLINNPSKYLKYFKH</sequence>
<dbReference type="PANTHER" id="PTHR11929">
    <property type="entry name" value="ALPHA- 1,3 -FUCOSYLTRANSFERASE"/>
    <property type="match status" value="1"/>
</dbReference>
<organism evidence="7 8">
    <name type="scientific">Strongyloides venezuelensis</name>
    <name type="common">Threadworm</name>
    <dbReference type="NCBI Taxonomy" id="75913"/>
    <lineage>
        <taxon>Eukaryota</taxon>
        <taxon>Metazoa</taxon>
        <taxon>Ecdysozoa</taxon>
        <taxon>Nematoda</taxon>
        <taxon>Chromadorea</taxon>
        <taxon>Rhabditida</taxon>
        <taxon>Tylenchina</taxon>
        <taxon>Panagrolaimomorpha</taxon>
        <taxon>Strongyloidoidea</taxon>
        <taxon>Strongyloididae</taxon>
        <taxon>Strongyloides</taxon>
    </lineage>
</organism>
<dbReference type="Proteomes" id="UP000035680">
    <property type="component" value="Unassembled WGS sequence"/>
</dbReference>
<dbReference type="WBParaSite" id="SVE_0000176450.1">
    <property type="protein sequence ID" value="SVE_0000176450.1"/>
    <property type="gene ID" value="SVE_0000176450"/>
</dbReference>
<dbReference type="PANTHER" id="PTHR11929:SF145">
    <property type="entry name" value="ALPHA-(1,3)-FUCOSYLTRANSFERASE FUT-1"/>
    <property type="match status" value="1"/>
</dbReference>
<comment type="pathway">
    <text evidence="1">Protein modification; protein glycosylation.</text>
</comment>
<reference evidence="7" key="1">
    <citation type="submission" date="2014-07" db="EMBL/GenBank/DDBJ databases">
        <authorList>
            <person name="Martin A.A"/>
            <person name="De Silva N."/>
        </authorList>
    </citation>
    <scope>NUCLEOTIDE SEQUENCE</scope>
</reference>
<keyword evidence="5" id="KW-0333">Golgi apparatus</keyword>
<dbReference type="Gene3D" id="3.40.50.11660">
    <property type="entry name" value="Glycosyl transferase family 10, C-terminal domain"/>
    <property type="match status" value="1"/>
</dbReference>
<dbReference type="InterPro" id="IPR055270">
    <property type="entry name" value="Glyco_tran_10_C"/>
</dbReference>
<keyword evidence="5" id="KW-0472">Membrane</keyword>
<evidence type="ECO:0000256" key="2">
    <source>
        <dbReference type="ARBA" id="ARBA00008919"/>
    </source>
</evidence>
<evidence type="ECO:0000313" key="8">
    <source>
        <dbReference type="WBParaSite" id="SVE_0000176450.1"/>
    </source>
</evidence>
<comment type="subcellular location">
    <subcellularLocation>
        <location evidence="5">Golgi apparatus</location>
        <location evidence="5">Golgi stack membrane</location>
        <topology evidence="5">Single-pass type II membrane protein</topology>
    </subcellularLocation>
</comment>
<evidence type="ECO:0000313" key="7">
    <source>
        <dbReference type="Proteomes" id="UP000035680"/>
    </source>
</evidence>
<keyword evidence="5" id="KW-0812">Transmembrane</keyword>
<dbReference type="EC" id="2.4.1.-" evidence="5"/>
<dbReference type="GO" id="GO:0046920">
    <property type="term" value="F:alpha-(1-&gt;3)-fucosyltransferase activity"/>
    <property type="evidence" value="ECO:0007669"/>
    <property type="project" value="TreeGrafter"/>
</dbReference>
<name>A0A0K0ETT9_STRVS</name>
<dbReference type="InterPro" id="IPR001503">
    <property type="entry name" value="Glyco_trans_10"/>
</dbReference>
<evidence type="ECO:0000256" key="4">
    <source>
        <dbReference type="ARBA" id="ARBA00022679"/>
    </source>
</evidence>
<evidence type="ECO:0000256" key="3">
    <source>
        <dbReference type="ARBA" id="ARBA00022676"/>
    </source>
</evidence>
<dbReference type="SUPFAM" id="SSF53756">
    <property type="entry name" value="UDP-Glycosyltransferase/glycogen phosphorylase"/>
    <property type="match status" value="1"/>
</dbReference>
<keyword evidence="3 5" id="KW-0328">Glycosyltransferase</keyword>
<reference evidence="8" key="2">
    <citation type="submission" date="2015-08" db="UniProtKB">
        <authorList>
            <consortium name="WormBaseParasite"/>
        </authorList>
    </citation>
    <scope>IDENTIFICATION</scope>
</reference>
<evidence type="ECO:0000256" key="5">
    <source>
        <dbReference type="RuleBase" id="RU003832"/>
    </source>
</evidence>
<feature type="domain" description="Fucosyltransferase C-terminal" evidence="6">
    <location>
        <begin position="13"/>
        <end position="68"/>
    </location>
</feature>
<evidence type="ECO:0000259" key="6">
    <source>
        <dbReference type="Pfam" id="PF00852"/>
    </source>
</evidence>
<keyword evidence="4 5" id="KW-0808">Transferase</keyword>